<gene>
    <name evidence="3" type="ORF">SAMN05443428_10540</name>
</gene>
<evidence type="ECO:0000313" key="4">
    <source>
        <dbReference type="Proteomes" id="UP000190105"/>
    </source>
</evidence>
<dbReference type="PANTHER" id="PTHR34220:SF7">
    <property type="entry name" value="SENSOR HISTIDINE KINASE YPDA"/>
    <property type="match status" value="1"/>
</dbReference>
<dbReference type="EMBL" id="FUYH01000005">
    <property type="protein sequence ID" value="SKA83123.1"/>
    <property type="molecule type" value="Genomic_DNA"/>
</dbReference>
<evidence type="ECO:0000259" key="1">
    <source>
        <dbReference type="Pfam" id="PF02518"/>
    </source>
</evidence>
<dbReference type="PANTHER" id="PTHR34220">
    <property type="entry name" value="SENSOR HISTIDINE KINASE YPDA"/>
    <property type="match status" value="1"/>
</dbReference>
<protein>
    <submittedName>
        <fullName evidence="3">Two-component system, LytT family, sensor kinase</fullName>
    </submittedName>
</protein>
<evidence type="ECO:0000313" key="3">
    <source>
        <dbReference type="EMBL" id="SKA83123.1"/>
    </source>
</evidence>
<name>A0A1T4X0E9_9CLOT</name>
<dbReference type="STRING" id="1147123.SAMN05443428_10540"/>
<dbReference type="Gene3D" id="3.30.565.10">
    <property type="entry name" value="Histidine kinase-like ATPase, C-terminal domain"/>
    <property type="match status" value="1"/>
</dbReference>
<feature type="domain" description="Histidine kinase/HSP90-like ATPase" evidence="1">
    <location>
        <begin position="136"/>
        <end position="233"/>
    </location>
</feature>
<feature type="domain" description="Signal transduction histidine kinase internal region" evidence="2">
    <location>
        <begin position="43"/>
        <end position="117"/>
    </location>
</feature>
<dbReference type="OrthoDB" id="9809348at2"/>
<dbReference type="Pfam" id="PF06580">
    <property type="entry name" value="His_kinase"/>
    <property type="match status" value="1"/>
</dbReference>
<accession>A0A1T4X0E9</accession>
<dbReference type="InterPro" id="IPR010559">
    <property type="entry name" value="Sig_transdc_His_kin_internal"/>
</dbReference>
<keyword evidence="3" id="KW-0418">Kinase</keyword>
<proteinExistence type="predicted"/>
<sequence length="234" mass="27624">MINKVNCILKFIKDKYKELIYKNSFILKIRKRKRIRDFNIYFKLIKDRIYSNFLIESLNEASNLCHKDSITVRELLIKINVYLKYILNIKEGIVLLEEEINLLVLFFSIENIIYGSRAELHIDIPKDMMNIRIPLLIFQPLIENSIKHGIFPKPIGGDIYIKAFDNQDRVEFIICDTGVGMSREEFEKVALMKSFGLKNIKDRLEMLYGFNYHFKIESEIEGGTKVYLTLPKEV</sequence>
<evidence type="ECO:0000259" key="2">
    <source>
        <dbReference type="Pfam" id="PF06580"/>
    </source>
</evidence>
<dbReference type="AlphaFoldDB" id="A0A1T4X0E9"/>
<dbReference type="SUPFAM" id="SSF55874">
    <property type="entry name" value="ATPase domain of HSP90 chaperone/DNA topoisomerase II/histidine kinase"/>
    <property type="match status" value="1"/>
</dbReference>
<dbReference type="GO" id="GO:0016020">
    <property type="term" value="C:membrane"/>
    <property type="evidence" value="ECO:0007669"/>
    <property type="project" value="InterPro"/>
</dbReference>
<dbReference type="Proteomes" id="UP000190105">
    <property type="component" value="Unassembled WGS sequence"/>
</dbReference>
<dbReference type="GO" id="GO:0000155">
    <property type="term" value="F:phosphorelay sensor kinase activity"/>
    <property type="evidence" value="ECO:0007669"/>
    <property type="project" value="InterPro"/>
</dbReference>
<reference evidence="4" key="1">
    <citation type="submission" date="2017-02" db="EMBL/GenBank/DDBJ databases">
        <authorList>
            <person name="Varghese N."/>
            <person name="Submissions S."/>
        </authorList>
    </citation>
    <scope>NUCLEOTIDE SEQUENCE [LARGE SCALE GENOMIC DNA]</scope>
    <source>
        <strain evidence="4">USBA 833</strain>
    </source>
</reference>
<keyword evidence="4" id="KW-1185">Reference proteome</keyword>
<dbReference type="Pfam" id="PF02518">
    <property type="entry name" value="HATPase_c"/>
    <property type="match status" value="1"/>
</dbReference>
<dbReference type="RefSeq" id="WP_078695865.1">
    <property type="nucleotide sequence ID" value="NZ_FUYH01000005.1"/>
</dbReference>
<dbReference type="InterPro" id="IPR036890">
    <property type="entry name" value="HATPase_C_sf"/>
</dbReference>
<keyword evidence="3" id="KW-0808">Transferase</keyword>
<organism evidence="3 4">
    <name type="scientific">Caloramator quimbayensis</name>
    <dbReference type="NCBI Taxonomy" id="1147123"/>
    <lineage>
        <taxon>Bacteria</taxon>
        <taxon>Bacillati</taxon>
        <taxon>Bacillota</taxon>
        <taxon>Clostridia</taxon>
        <taxon>Eubacteriales</taxon>
        <taxon>Clostridiaceae</taxon>
        <taxon>Caloramator</taxon>
    </lineage>
</organism>
<dbReference type="InterPro" id="IPR003594">
    <property type="entry name" value="HATPase_dom"/>
</dbReference>
<dbReference type="InterPro" id="IPR050640">
    <property type="entry name" value="Bact_2-comp_sensor_kinase"/>
</dbReference>